<protein>
    <recommendedName>
        <fullName evidence="3">Glycosyl transferase family 1 domain-containing protein</fullName>
    </recommendedName>
</protein>
<organism evidence="1 2">
    <name type="scientific">Methylobacterium haplocladii</name>
    <dbReference type="NCBI Taxonomy" id="1176176"/>
    <lineage>
        <taxon>Bacteria</taxon>
        <taxon>Pseudomonadati</taxon>
        <taxon>Pseudomonadota</taxon>
        <taxon>Alphaproteobacteria</taxon>
        <taxon>Hyphomicrobiales</taxon>
        <taxon>Methylobacteriaceae</taxon>
        <taxon>Methylobacterium</taxon>
    </lineage>
</organism>
<dbReference type="CDD" id="cd03801">
    <property type="entry name" value="GT4_PimA-like"/>
    <property type="match status" value="1"/>
</dbReference>
<evidence type="ECO:0008006" key="3">
    <source>
        <dbReference type="Google" id="ProtNLM"/>
    </source>
</evidence>
<sequence length="628" mass="69798">MIQLRAKKLASSQIFDVNYYIKAAENVGERLDGLNPYEHYEYIGDARRIEPNPLFDVHFYHESYPDVAAGRMSALFHYITHGHTEGRAPHPLFDADLVRAQTRNENDPLAAYLAAMPGSVRPHADFDEAFVLKQIGSELRTGETALAAYLRLSHTINPSAEFDCTEYLLSYPDIKDLHPFYHYIRWGKAEGRSIGAISKALRGVVDEIEFAATRDPDIVPPYTDINFLPKVVRLSNKSIKAELMAALLSAVSPNRQTVLYLVNDFVAGGAERVLANLVSAHQRDVAIEQVVVLATGGVADAAQAWLPHSDLVVVNVAKQVAGIDNIREAASVMATFLQLLAVRAVCVINSELGWSMIEMHGEALRAKTRLMACAFCYDYDSYGRRAGYAWTELANSFRHLDLLITDNTSFAFELKGDFRLSDDDFSRIKVLYQPARDAAAAAQPRSQVIGSGRPSVLWAGRFSRQKRVGLALSIASRMPGIQFLFAGGEAQDIERLPGPPPPNVKFLGRFTDFAALPYRRCSAFLYTSAWDGLPNVLLEAASVGLPIVAPEIGGIPELIHQDTGWLVADHWEPDAYVSQLRAALEQTDTAHRRTRGLRDLIDERHDPQTFTETVRSMFADCSRPARRR</sequence>
<name>A0A512IMI0_9HYPH</name>
<reference evidence="1 2" key="1">
    <citation type="submission" date="2019-07" db="EMBL/GenBank/DDBJ databases">
        <title>Whole genome shotgun sequence of Methylobacterium haplocladii NBRC 107714.</title>
        <authorList>
            <person name="Hosoyama A."/>
            <person name="Uohara A."/>
            <person name="Ohji S."/>
            <person name="Ichikawa N."/>
        </authorList>
    </citation>
    <scope>NUCLEOTIDE SEQUENCE [LARGE SCALE GENOMIC DNA]</scope>
    <source>
        <strain evidence="1 2">NBRC 107714</strain>
    </source>
</reference>
<dbReference type="Proteomes" id="UP000321258">
    <property type="component" value="Unassembled WGS sequence"/>
</dbReference>
<dbReference type="OrthoDB" id="9790710at2"/>
<dbReference type="SUPFAM" id="SSF53756">
    <property type="entry name" value="UDP-Glycosyltransferase/glycogen phosphorylase"/>
    <property type="match status" value="1"/>
</dbReference>
<evidence type="ECO:0000313" key="2">
    <source>
        <dbReference type="Proteomes" id="UP000321258"/>
    </source>
</evidence>
<dbReference type="GO" id="GO:0016757">
    <property type="term" value="F:glycosyltransferase activity"/>
    <property type="evidence" value="ECO:0007669"/>
    <property type="project" value="TreeGrafter"/>
</dbReference>
<comment type="caution">
    <text evidence="1">The sequence shown here is derived from an EMBL/GenBank/DDBJ whole genome shotgun (WGS) entry which is preliminary data.</text>
</comment>
<dbReference type="AlphaFoldDB" id="A0A512IMI0"/>
<dbReference type="Gene3D" id="3.40.50.2000">
    <property type="entry name" value="Glycogen Phosphorylase B"/>
    <property type="match status" value="1"/>
</dbReference>
<dbReference type="Pfam" id="PF13692">
    <property type="entry name" value="Glyco_trans_1_4"/>
    <property type="match status" value="1"/>
</dbReference>
<keyword evidence="2" id="KW-1185">Reference proteome</keyword>
<proteinExistence type="predicted"/>
<dbReference type="InterPro" id="IPR050194">
    <property type="entry name" value="Glycosyltransferase_grp1"/>
</dbReference>
<dbReference type="EMBL" id="BJZT01000012">
    <property type="protein sequence ID" value="GEO98927.1"/>
    <property type="molecule type" value="Genomic_DNA"/>
</dbReference>
<dbReference type="PANTHER" id="PTHR45947:SF14">
    <property type="entry name" value="SLL1723 PROTEIN"/>
    <property type="match status" value="1"/>
</dbReference>
<gene>
    <name evidence="1" type="ORF">MHA02_13150</name>
</gene>
<evidence type="ECO:0000313" key="1">
    <source>
        <dbReference type="EMBL" id="GEO98927.1"/>
    </source>
</evidence>
<accession>A0A512IMI0</accession>
<dbReference type="PANTHER" id="PTHR45947">
    <property type="entry name" value="SULFOQUINOVOSYL TRANSFERASE SQD2"/>
    <property type="match status" value="1"/>
</dbReference>
<dbReference type="RefSeq" id="WP_147077782.1">
    <property type="nucleotide sequence ID" value="NZ_BJZT01000012.1"/>
</dbReference>